<evidence type="ECO:0000313" key="2">
    <source>
        <dbReference type="Proteomes" id="UP000789702"/>
    </source>
</evidence>
<reference evidence="1" key="1">
    <citation type="submission" date="2021-06" db="EMBL/GenBank/DDBJ databases">
        <authorList>
            <person name="Kallberg Y."/>
            <person name="Tangrot J."/>
            <person name="Rosling A."/>
        </authorList>
    </citation>
    <scope>NUCLEOTIDE SEQUENCE</scope>
    <source>
        <strain evidence="1">IL203A</strain>
    </source>
</reference>
<dbReference type="EMBL" id="CAJVPU010003787">
    <property type="protein sequence ID" value="CAG8523171.1"/>
    <property type="molecule type" value="Genomic_DNA"/>
</dbReference>
<name>A0ACA9LCW8_9GLOM</name>
<sequence length="70" mass="7921">EKDPCDPRTRDTHIAKYGVWEELSFYEPHADISSPTDPHIGPSSIDETVFTEGQVYVAISRATFVKAFTY</sequence>
<gene>
    <name evidence="1" type="ORF">DHETER_LOCUS4016</name>
</gene>
<dbReference type="Proteomes" id="UP000789702">
    <property type="component" value="Unassembled WGS sequence"/>
</dbReference>
<proteinExistence type="predicted"/>
<feature type="non-terminal residue" evidence="1">
    <location>
        <position position="1"/>
    </location>
</feature>
<organism evidence="1 2">
    <name type="scientific">Dentiscutata heterogama</name>
    <dbReference type="NCBI Taxonomy" id="1316150"/>
    <lineage>
        <taxon>Eukaryota</taxon>
        <taxon>Fungi</taxon>
        <taxon>Fungi incertae sedis</taxon>
        <taxon>Mucoromycota</taxon>
        <taxon>Glomeromycotina</taxon>
        <taxon>Glomeromycetes</taxon>
        <taxon>Diversisporales</taxon>
        <taxon>Gigasporaceae</taxon>
        <taxon>Dentiscutata</taxon>
    </lineage>
</organism>
<protein>
    <submittedName>
        <fullName evidence="1">16587_t:CDS:1</fullName>
    </submittedName>
</protein>
<accession>A0ACA9LCW8</accession>
<comment type="caution">
    <text evidence="1">The sequence shown here is derived from an EMBL/GenBank/DDBJ whole genome shotgun (WGS) entry which is preliminary data.</text>
</comment>
<keyword evidence="2" id="KW-1185">Reference proteome</keyword>
<evidence type="ECO:0000313" key="1">
    <source>
        <dbReference type="EMBL" id="CAG8523171.1"/>
    </source>
</evidence>